<evidence type="ECO:0000256" key="1">
    <source>
        <dbReference type="ARBA" id="ARBA00022737"/>
    </source>
</evidence>
<keyword evidence="2" id="KW-0802">TPR repeat</keyword>
<dbReference type="InterPro" id="IPR051685">
    <property type="entry name" value="Ycf3/AcsC/BcsC/TPR_MFPF"/>
</dbReference>
<dbReference type="InterPro" id="IPR019734">
    <property type="entry name" value="TPR_rpt"/>
</dbReference>
<dbReference type="PANTHER" id="PTHR44943">
    <property type="entry name" value="CELLULOSE SYNTHASE OPERON PROTEIN C"/>
    <property type="match status" value="1"/>
</dbReference>
<dbReference type="Pfam" id="PF13181">
    <property type="entry name" value="TPR_8"/>
    <property type="match status" value="2"/>
</dbReference>
<sequence length="249" mass="29489">MYEKANILTKLQGFQEAIQIYQDIIKMNPKHDLSYQKIVIRNSINNQQNIMINAFQQMQIIQTLNLEKVNAQEKLTNIRKPYNILSKLLKMSHLNQIITLAMVKNIYKQFLGDCLLYLYKYDEALKNYDKCLKIDDNHDDSQAGKGTCLLLLGKKDVALEYINQSLKIKQNSCLSQIKPQKYSIIFYLIHQVLFYKYIVAIKEQLDYEEALEQFENVLIIDPEYLYSLYNKGNFILYFYRQLLIFYGSI</sequence>
<comment type="caution">
    <text evidence="3">The sequence shown here is derived from an EMBL/GenBank/DDBJ whole genome shotgun (WGS) entry which is preliminary data.</text>
</comment>
<dbReference type="PANTHER" id="PTHR44943:SF8">
    <property type="entry name" value="TPR REPEAT-CONTAINING PROTEIN MJ0263"/>
    <property type="match status" value="1"/>
</dbReference>
<keyword evidence="1" id="KW-0677">Repeat</keyword>
<dbReference type="SMART" id="SM00028">
    <property type="entry name" value="TPR"/>
    <property type="match status" value="4"/>
</dbReference>
<dbReference type="Proteomes" id="UP000692954">
    <property type="component" value="Unassembled WGS sequence"/>
</dbReference>
<proteinExistence type="predicted"/>
<dbReference type="EMBL" id="CAJJDN010000220">
    <property type="protein sequence ID" value="CAD8129375.1"/>
    <property type="molecule type" value="Genomic_DNA"/>
</dbReference>
<accession>A0A8S1RR36</accession>
<evidence type="ECO:0000313" key="4">
    <source>
        <dbReference type="Proteomes" id="UP000692954"/>
    </source>
</evidence>
<evidence type="ECO:0008006" key="5">
    <source>
        <dbReference type="Google" id="ProtNLM"/>
    </source>
</evidence>
<evidence type="ECO:0000313" key="3">
    <source>
        <dbReference type="EMBL" id="CAD8129375.1"/>
    </source>
</evidence>
<gene>
    <name evidence="3" type="ORF">PSON_ATCC_30995.1.T2200002</name>
</gene>
<dbReference type="OrthoDB" id="1926212at2759"/>
<reference evidence="3" key="1">
    <citation type="submission" date="2021-01" db="EMBL/GenBank/DDBJ databases">
        <authorList>
            <consortium name="Genoscope - CEA"/>
            <person name="William W."/>
        </authorList>
    </citation>
    <scope>NUCLEOTIDE SEQUENCE</scope>
</reference>
<protein>
    <recommendedName>
        <fullName evidence="5">Tetratricopeptide repeat protein</fullName>
    </recommendedName>
</protein>
<evidence type="ECO:0000256" key="2">
    <source>
        <dbReference type="ARBA" id="ARBA00022803"/>
    </source>
</evidence>
<keyword evidence="4" id="KW-1185">Reference proteome</keyword>
<organism evidence="3 4">
    <name type="scientific">Paramecium sonneborni</name>
    <dbReference type="NCBI Taxonomy" id="65129"/>
    <lineage>
        <taxon>Eukaryota</taxon>
        <taxon>Sar</taxon>
        <taxon>Alveolata</taxon>
        <taxon>Ciliophora</taxon>
        <taxon>Intramacronucleata</taxon>
        <taxon>Oligohymenophorea</taxon>
        <taxon>Peniculida</taxon>
        <taxon>Parameciidae</taxon>
        <taxon>Paramecium</taxon>
    </lineage>
</organism>
<name>A0A8S1RR36_9CILI</name>
<dbReference type="AlphaFoldDB" id="A0A8S1RR36"/>